<dbReference type="Gramene" id="Zm00001eb149080_T001">
    <property type="protein sequence ID" value="Zm00001eb149080_P001"/>
    <property type="gene ID" value="Zm00001eb149080"/>
</dbReference>
<feature type="signal peptide" evidence="1">
    <location>
        <begin position="1"/>
        <end position="22"/>
    </location>
</feature>
<evidence type="ECO:0000256" key="1">
    <source>
        <dbReference type="SAM" id="SignalP"/>
    </source>
</evidence>
<organism evidence="2 3">
    <name type="scientific">Zea mays</name>
    <name type="common">Maize</name>
    <dbReference type="NCBI Taxonomy" id="4577"/>
    <lineage>
        <taxon>Eukaryota</taxon>
        <taxon>Viridiplantae</taxon>
        <taxon>Streptophyta</taxon>
        <taxon>Embryophyta</taxon>
        <taxon>Tracheophyta</taxon>
        <taxon>Spermatophyta</taxon>
        <taxon>Magnoliopsida</taxon>
        <taxon>Liliopsida</taxon>
        <taxon>Poales</taxon>
        <taxon>Poaceae</taxon>
        <taxon>PACMAD clade</taxon>
        <taxon>Panicoideae</taxon>
        <taxon>Andropogonodae</taxon>
        <taxon>Andropogoneae</taxon>
        <taxon>Tripsacinae</taxon>
        <taxon>Zea</taxon>
    </lineage>
</organism>
<reference evidence="2" key="2">
    <citation type="submission" date="2019-07" db="EMBL/GenBank/DDBJ databases">
        <authorList>
            <person name="Seetharam A."/>
            <person name="Woodhouse M."/>
            <person name="Cannon E."/>
        </authorList>
    </citation>
    <scope>NUCLEOTIDE SEQUENCE [LARGE SCALE GENOMIC DNA]</scope>
    <source>
        <strain evidence="2">cv. B73</strain>
    </source>
</reference>
<keyword evidence="1" id="KW-0732">Signal</keyword>
<accession>A0A804NBF9</accession>
<proteinExistence type="predicted"/>
<dbReference type="Proteomes" id="UP000007305">
    <property type="component" value="Chromosome 3"/>
</dbReference>
<evidence type="ECO:0000313" key="3">
    <source>
        <dbReference type="Proteomes" id="UP000007305"/>
    </source>
</evidence>
<protein>
    <recommendedName>
        <fullName evidence="4">Secreted protein</fullName>
    </recommendedName>
</protein>
<name>A0A804NBF9_MAIZE</name>
<dbReference type="AlphaFoldDB" id="A0A804NBF9"/>
<feature type="chain" id="PRO_5032288839" description="Secreted protein" evidence="1">
    <location>
        <begin position="23"/>
        <end position="159"/>
    </location>
</feature>
<sequence length="159" mass="17685">MEARRKPAVCCALLVLLIVASSEPCWLAAIKCSPFLCTLLLHPGGVFGWQARFSCDFLPSFLSQAQRCRLLMTRAAGRTTTTTLSAFPKTAWRPARITATRTAAATGHGRGGRIASACWRTANRREQLRRMASWLPRRPMKDERLRPMIDVSVGMSITH</sequence>
<reference evidence="2" key="3">
    <citation type="submission" date="2021-05" db="UniProtKB">
        <authorList>
            <consortium name="EnsemblPlants"/>
        </authorList>
    </citation>
    <scope>IDENTIFICATION</scope>
    <source>
        <strain evidence="2">cv. B73</strain>
    </source>
</reference>
<evidence type="ECO:0008006" key="4">
    <source>
        <dbReference type="Google" id="ProtNLM"/>
    </source>
</evidence>
<evidence type="ECO:0000313" key="2">
    <source>
        <dbReference type="EnsemblPlants" id="Zm00001eb149080_P001"/>
    </source>
</evidence>
<dbReference type="InParanoid" id="A0A804NBF9"/>
<reference evidence="3" key="1">
    <citation type="submission" date="2015-12" db="EMBL/GenBank/DDBJ databases">
        <title>Update maize B73 reference genome by single molecule sequencing technologies.</title>
        <authorList>
            <consortium name="Maize Genome Sequencing Project"/>
            <person name="Ware D."/>
        </authorList>
    </citation>
    <scope>NUCLEOTIDE SEQUENCE [LARGE SCALE GENOMIC DNA]</scope>
    <source>
        <strain evidence="3">cv. B73</strain>
    </source>
</reference>
<keyword evidence="3" id="KW-1185">Reference proteome</keyword>
<dbReference type="EnsemblPlants" id="Zm00001eb149080_T001">
    <property type="protein sequence ID" value="Zm00001eb149080_P001"/>
    <property type="gene ID" value="Zm00001eb149080"/>
</dbReference>